<reference evidence="2 3" key="1">
    <citation type="journal article" date="2023" name="Plants (Basel)">
        <title>Bridging the Gap: Combining Genomics and Transcriptomics Approaches to Understand Stylosanthes scabra, an Orphan Legume from the Brazilian Caatinga.</title>
        <authorList>
            <person name="Ferreira-Neto J.R.C."/>
            <person name="da Silva M.D."/>
            <person name="Binneck E."/>
            <person name="de Melo N.F."/>
            <person name="da Silva R.H."/>
            <person name="de Melo A.L.T.M."/>
            <person name="Pandolfi V."/>
            <person name="Bustamante F.O."/>
            <person name="Brasileiro-Vidal A.C."/>
            <person name="Benko-Iseppon A.M."/>
        </authorList>
    </citation>
    <scope>NUCLEOTIDE SEQUENCE [LARGE SCALE GENOMIC DNA]</scope>
    <source>
        <tissue evidence="2">Leaves</tissue>
    </source>
</reference>
<dbReference type="PANTHER" id="PTHR42774:SF7">
    <property type="entry name" value="PFKB FAMILY CARBOHYDRATE KINASE"/>
    <property type="match status" value="1"/>
</dbReference>
<keyword evidence="1" id="KW-0812">Transmembrane</keyword>
<keyword evidence="3" id="KW-1185">Reference proteome</keyword>
<dbReference type="SUPFAM" id="SSF53613">
    <property type="entry name" value="Ribokinase-like"/>
    <property type="match status" value="1"/>
</dbReference>
<protein>
    <submittedName>
        <fullName evidence="2">Uncharacterized protein</fullName>
    </submittedName>
</protein>
<gene>
    <name evidence="2" type="ORF">PIB30_055913</name>
</gene>
<keyword evidence="1" id="KW-0472">Membrane</keyword>
<evidence type="ECO:0000256" key="1">
    <source>
        <dbReference type="SAM" id="Phobius"/>
    </source>
</evidence>
<dbReference type="EMBL" id="JASCZI010091062">
    <property type="protein sequence ID" value="MED6148758.1"/>
    <property type="molecule type" value="Genomic_DNA"/>
</dbReference>
<organism evidence="2 3">
    <name type="scientific">Stylosanthes scabra</name>
    <dbReference type="NCBI Taxonomy" id="79078"/>
    <lineage>
        <taxon>Eukaryota</taxon>
        <taxon>Viridiplantae</taxon>
        <taxon>Streptophyta</taxon>
        <taxon>Embryophyta</taxon>
        <taxon>Tracheophyta</taxon>
        <taxon>Spermatophyta</taxon>
        <taxon>Magnoliopsida</taxon>
        <taxon>eudicotyledons</taxon>
        <taxon>Gunneridae</taxon>
        <taxon>Pentapetalae</taxon>
        <taxon>rosids</taxon>
        <taxon>fabids</taxon>
        <taxon>Fabales</taxon>
        <taxon>Fabaceae</taxon>
        <taxon>Papilionoideae</taxon>
        <taxon>50 kb inversion clade</taxon>
        <taxon>dalbergioids sensu lato</taxon>
        <taxon>Dalbergieae</taxon>
        <taxon>Pterocarpus clade</taxon>
        <taxon>Stylosanthes</taxon>
    </lineage>
</organism>
<feature type="transmembrane region" description="Helical" evidence="1">
    <location>
        <begin position="89"/>
        <end position="108"/>
    </location>
</feature>
<name>A0ABU6TLN3_9FABA</name>
<dbReference type="Gene3D" id="3.40.1190.20">
    <property type="match status" value="1"/>
</dbReference>
<dbReference type="PANTHER" id="PTHR42774">
    <property type="entry name" value="PHOSPHOTRANSFERASE SYSTEM TRANSPORT PROTEIN"/>
    <property type="match status" value="1"/>
</dbReference>
<sequence length="125" mass="13969">MKPKDLQSTNLVSTLAGSKVVYFDGRMLDTAIFIAQEAFQLNIPILVDAEKPRVGLDGLLRLTDYIICSENFPQPLPNDFVTVTQPPPITALLNSFAAFFTTAGITAAKRKIRWRCILQRVKNCR</sequence>
<accession>A0ABU6TLN3</accession>
<dbReference type="Proteomes" id="UP001341840">
    <property type="component" value="Unassembled WGS sequence"/>
</dbReference>
<keyword evidence="1" id="KW-1133">Transmembrane helix</keyword>
<evidence type="ECO:0000313" key="3">
    <source>
        <dbReference type="Proteomes" id="UP001341840"/>
    </source>
</evidence>
<comment type="caution">
    <text evidence="2">The sequence shown here is derived from an EMBL/GenBank/DDBJ whole genome shotgun (WGS) entry which is preliminary data.</text>
</comment>
<dbReference type="InterPro" id="IPR029056">
    <property type="entry name" value="Ribokinase-like"/>
</dbReference>
<proteinExistence type="predicted"/>
<dbReference type="InterPro" id="IPR052562">
    <property type="entry name" value="Ketohexokinase-related"/>
</dbReference>
<evidence type="ECO:0000313" key="2">
    <source>
        <dbReference type="EMBL" id="MED6148758.1"/>
    </source>
</evidence>